<organism evidence="1 2">
    <name type="scientific">Artomyces pyxidatus</name>
    <dbReference type="NCBI Taxonomy" id="48021"/>
    <lineage>
        <taxon>Eukaryota</taxon>
        <taxon>Fungi</taxon>
        <taxon>Dikarya</taxon>
        <taxon>Basidiomycota</taxon>
        <taxon>Agaricomycotina</taxon>
        <taxon>Agaricomycetes</taxon>
        <taxon>Russulales</taxon>
        <taxon>Auriscalpiaceae</taxon>
        <taxon>Artomyces</taxon>
    </lineage>
</organism>
<keyword evidence="2" id="KW-1185">Reference proteome</keyword>
<evidence type="ECO:0000313" key="1">
    <source>
        <dbReference type="EMBL" id="KAI0063762.1"/>
    </source>
</evidence>
<sequence>MAHYSHSTSSRPSVGRSHPAAPPLTPLTSIGIVFHDYGVRRRRPVPLWSLFFTSTRNLQIADDAFVYTVSDPSEHSPPALSFRGGTVPDPAMIEQFVGVLHIADVPLTPQQLIAALRPMEHWGSPMDSSTYVILTLMEWERLSIVPRLPWRPQNAIHLGISGFIAQLRAMWGHGRTEYPVISVSHTPPYGYVC</sequence>
<reference evidence="1" key="2">
    <citation type="journal article" date="2022" name="New Phytol.">
        <title>Evolutionary transition to the ectomycorrhizal habit in the genomes of a hyperdiverse lineage of mushroom-forming fungi.</title>
        <authorList>
            <person name="Looney B."/>
            <person name="Miyauchi S."/>
            <person name="Morin E."/>
            <person name="Drula E."/>
            <person name="Courty P.E."/>
            <person name="Kohler A."/>
            <person name="Kuo A."/>
            <person name="LaButti K."/>
            <person name="Pangilinan J."/>
            <person name="Lipzen A."/>
            <person name="Riley R."/>
            <person name="Andreopoulos W."/>
            <person name="He G."/>
            <person name="Johnson J."/>
            <person name="Nolan M."/>
            <person name="Tritt A."/>
            <person name="Barry K.W."/>
            <person name="Grigoriev I.V."/>
            <person name="Nagy L.G."/>
            <person name="Hibbett D."/>
            <person name="Henrissat B."/>
            <person name="Matheny P.B."/>
            <person name="Labbe J."/>
            <person name="Martin F.M."/>
        </authorList>
    </citation>
    <scope>NUCLEOTIDE SEQUENCE</scope>
    <source>
        <strain evidence="1">HHB10654</strain>
    </source>
</reference>
<proteinExistence type="predicted"/>
<comment type="caution">
    <text evidence="1">The sequence shown here is derived from an EMBL/GenBank/DDBJ whole genome shotgun (WGS) entry which is preliminary data.</text>
</comment>
<name>A0ACB8T5R5_9AGAM</name>
<dbReference type="EMBL" id="MU277201">
    <property type="protein sequence ID" value="KAI0063762.1"/>
    <property type="molecule type" value="Genomic_DNA"/>
</dbReference>
<reference evidence="1" key="1">
    <citation type="submission" date="2021-03" db="EMBL/GenBank/DDBJ databases">
        <authorList>
            <consortium name="DOE Joint Genome Institute"/>
            <person name="Ahrendt S."/>
            <person name="Looney B.P."/>
            <person name="Miyauchi S."/>
            <person name="Morin E."/>
            <person name="Drula E."/>
            <person name="Courty P.E."/>
            <person name="Chicoki N."/>
            <person name="Fauchery L."/>
            <person name="Kohler A."/>
            <person name="Kuo A."/>
            <person name="Labutti K."/>
            <person name="Pangilinan J."/>
            <person name="Lipzen A."/>
            <person name="Riley R."/>
            <person name="Andreopoulos W."/>
            <person name="He G."/>
            <person name="Johnson J."/>
            <person name="Barry K.W."/>
            <person name="Grigoriev I.V."/>
            <person name="Nagy L."/>
            <person name="Hibbett D."/>
            <person name="Henrissat B."/>
            <person name="Matheny P.B."/>
            <person name="Labbe J."/>
            <person name="Martin F."/>
        </authorList>
    </citation>
    <scope>NUCLEOTIDE SEQUENCE</scope>
    <source>
        <strain evidence="1">HHB10654</strain>
    </source>
</reference>
<dbReference type="Proteomes" id="UP000814140">
    <property type="component" value="Unassembled WGS sequence"/>
</dbReference>
<gene>
    <name evidence="1" type="ORF">BV25DRAFT_1823806</name>
</gene>
<protein>
    <submittedName>
        <fullName evidence="1">Uncharacterized protein</fullName>
    </submittedName>
</protein>
<evidence type="ECO:0000313" key="2">
    <source>
        <dbReference type="Proteomes" id="UP000814140"/>
    </source>
</evidence>
<accession>A0ACB8T5R5</accession>